<comment type="pathway">
    <text evidence="3">Amino-acid biosynthesis; L-valine biosynthesis; L-valine from pyruvate: step 4/4.</text>
</comment>
<comment type="catalytic activity">
    <reaction evidence="9">
        <text>L-valine + 2-oxoglutarate = 3-methyl-2-oxobutanoate + L-glutamate</text>
        <dbReference type="Rhea" id="RHEA:24813"/>
        <dbReference type="ChEBI" id="CHEBI:11851"/>
        <dbReference type="ChEBI" id="CHEBI:16810"/>
        <dbReference type="ChEBI" id="CHEBI:29985"/>
        <dbReference type="ChEBI" id="CHEBI:57762"/>
        <dbReference type="EC" id="2.6.1.42"/>
    </reaction>
</comment>
<dbReference type="PANTHER" id="PTHR42743">
    <property type="entry name" value="AMINO-ACID AMINOTRANSFERASE"/>
    <property type="match status" value="1"/>
</dbReference>
<evidence type="ECO:0000313" key="12">
    <source>
        <dbReference type="EMBL" id="MDF2094859.1"/>
    </source>
</evidence>
<dbReference type="Pfam" id="PF01063">
    <property type="entry name" value="Aminotran_4"/>
    <property type="match status" value="1"/>
</dbReference>
<keyword evidence="8" id="KW-0100">Branched-chain amino acid biosynthesis</keyword>
<protein>
    <recommendedName>
        <fullName evidence="7">Probable branched-chain-amino-acid aminotransferase</fullName>
        <ecNumber evidence="6">2.6.1.42</ecNumber>
    </recommendedName>
</protein>
<evidence type="ECO:0000256" key="7">
    <source>
        <dbReference type="ARBA" id="ARBA00014472"/>
    </source>
</evidence>
<dbReference type="InterPro" id="IPR036038">
    <property type="entry name" value="Aminotransferase-like"/>
</dbReference>
<comment type="pathway">
    <text evidence="4">Amino-acid biosynthesis; L-leucine biosynthesis; L-leucine from 3-methyl-2-oxobutanoate: step 4/4.</text>
</comment>
<evidence type="ECO:0000256" key="4">
    <source>
        <dbReference type="ARBA" id="ARBA00005072"/>
    </source>
</evidence>
<dbReference type="InterPro" id="IPR043131">
    <property type="entry name" value="BCAT-like_N"/>
</dbReference>
<evidence type="ECO:0000256" key="2">
    <source>
        <dbReference type="ARBA" id="ARBA00004824"/>
    </source>
</evidence>
<evidence type="ECO:0000313" key="13">
    <source>
        <dbReference type="Proteomes" id="UP001215503"/>
    </source>
</evidence>
<dbReference type="InterPro" id="IPR050571">
    <property type="entry name" value="Class-IV_PLP-Dep_Aminotrnsfr"/>
</dbReference>
<comment type="catalytic activity">
    <reaction evidence="10">
        <text>L-isoleucine + 2-oxoglutarate = (S)-3-methyl-2-oxopentanoate + L-glutamate</text>
        <dbReference type="Rhea" id="RHEA:24801"/>
        <dbReference type="ChEBI" id="CHEBI:16810"/>
        <dbReference type="ChEBI" id="CHEBI:29985"/>
        <dbReference type="ChEBI" id="CHEBI:35146"/>
        <dbReference type="ChEBI" id="CHEBI:58045"/>
        <dbReference type="EC" id="2.6.1.42"/>
    </reaction>
</comment>
<dbReference type="InterPro" id="IPR001544">
    <property type="entry name" value="Aminotrans_IV"/>
</dbReference>
<evidence type="ECO:0000256" key="6">
    <source>
        <dbReference type="ARBA" id="ARBA00013053"/>
    </source>
</evidence>
<comment type="similarity">
    <text evidence="5">Belongs to the class-IV pyridoxal-phosphate-dependent aminotransferase family.</text>
</comment>
<dbReference type="PANTHER" id="PTHR42743:SF11">
    <property type="entry name" value="AMINODEOXYCHORISMATE LYASE"/>
    <property type="match status" value="1"/>
</dbReference>
<keyword evidence="8" id="KW-0028">Amino-acid biosynthesis</keyword>
<dbReference type="EC" id="2.6.1.42" evidence="6"/>
<reference evidence="12 13" key="1">
    <citation type="submission" date="2023-03" db="EMBL/GenBank/DDBJ databases">
        <title>Fodinicurvata sp. CAU 1616 isolated from sea sendiment.</title>
        <authorList>
            <person name="Kim W."/>
        </authorList>
    </citation>
    <scope>NUCLEOTIDE SEQUENCE [LARGE SCALE GENOMIC DNA]</scope>
    <source>
        <strain evidence="12 13">CAU 1616</strain>
    </source>
</reference>
<dbReference type="Gene3D" id="3.20.10.10">
    <property type="entry name" value="D-amino Acid Aminotransferase, subunit A, domain 2"/>
    <property type="match status" value="1"/>
</dbReference>
<name>A0ABT5YIZ4_9PROT</name>
<comment type="catalytic activity">
    <reaction evidence="11">
        <text>L-leucine + 2-oxoglutarate = 4-methyl-2-oxopentanoate + L-glutamate</text>
        <dbReference type="Rhea" id="RHEA:18321"/>
        <dbReference type="ChEBI" id="CHEBI:16810"/>
        <dbReference type="ChEBI" id="CHEBI:17865"/>
        <dbReference type="ChEBI" id="CHEBI:29985"/>
        <dbReference type="ChEBI" id="CHEBI:57427"/>
        <dbReference type="EC" id="2.6.1.42"/>
    </reaction>
</comment>
<dbReference type="GO" id="GO:0008483">
    <property type="term" value="F:transaminase activity"/>
    <property type="evidence" value="ECO:0007669"/>
    <property type="project" value="UniProtKB-KW"/>
</dbReference>
<proteinExistence type="inferred from homology"/>
<keyword evidence="12" id="KW-0032">Aminotransferase</keyword>
<evidence type="ECO:0000256" key="1">
    <source>
        <dbReference type="ARBA" id="ARBA00003109"/>
    </source>
</evidence>
<evidence type="ECO:0000256" key="11">
    <source>
        <dbReference type="ARBA" id="ARBA00049229"/>
    </source>
</evidence>
<evidence type="ECO:0000256" key="10">
    <source>
        <dbReference type="ARBA" id="ARBA00048798"/>
    </source>
</evidence>
<comment type="caution">
    <text evidence="12">The sequence shown here is derived from an EMBL/GenBank/DDBJ whole genome shotgun (WGS) entry which is preliminary data.</text>
</comment>
<accession>A0ABT5YIZ4</accession>
<evidence type="ECO:0000256" key="3">
    <source>
        <dbReference type="ARBA" id="ARBA00004931"/>
    </source>
</evidence>
<sequence length="319" mass="35438">MLDHIAETSASAAGQTRASAFPPGVAWIDGRFVSMEEARIPVLDWGFLRSDATYDVVHVWQGKFFRLDAHVERFQRSVEKLRMKLPFERAELEAILHACVRRAGLRDAYVEMICTRGHSPDFSRDPRKAINRFIAFAIPFGWIATEEQRRRGLSLWVASIPRIPPASVDPTVKNYHWLDLVQGMFEAYDNNAESVVLSDGAGHITEGPGFNLFAVKDGRVYTTDRGVLEGITRRTALELCAELGLETQVAPLPLETLRSADEAFITSTAGGIMPVGQLDGKAYTQPCPGPITSALSQLYWSKHEDPAWTTPVDYDSADS</sequence>
<dbReference type="RefSeq" id="WP_275819719.1">
    <property type="nucleotide sequence ID" value="NZ_JARHUD010000001.1"/>
</dbReference>
<keyword evidence="13" id="KW-1185">Reference proteome</keyword>
<keyword evidence="12" id="KW-0808">Transferase</keyword>
<evidence type="ECO:0000256" key="9">
    <source>
        <dbReference type="ARBA" id="ARBA00048212"/>
    </source>
</evidence>
<gene>
    <name evidence="12" type="ORF">P2G67_02575</name>
</gene>
<dbReference type="SUPFAM" id="SSF56752">
    <property type="entry name" value="D-aminoacid aminotransferase-like PLP-dependent enzymes"/>
    <property type="match status" value="1"/>
</dbReference>
<dbReference type="Gene3D" id="3.30.470.10">
    <property type="match status" value="1"/>
</dbReference>
<comment type="pathway">
    <text evidence="2">Amino-acid biosynthesis; L-isoleucine biosynthesis; L-isoleucine from 2-oxobutanoate: step 4/4.</text>
</comment>
<dbReference type="InterPro" id="IPR043132">
    <property type="entry name" value="BCAT-like_C"/>
</dbReference>
<evidence type="ECO:0000256" key="8">
    <source>
        <dbReference type="ARBA" id="ARBA00023304"/>
    </source>
</evidence>
<dbReference type="Proteomes" id="UP001215503">
    <property type="component" value="Unassembled WGS sequence"/>
</dbReference>
<evidence type="ECO:0000256" key="5">
    <source>
        <dbReference type="ARBA" id="ARBA00009320"/>
    </source>
</evidence>
<organism evidence="12 13">
    <name type="scientific">Aquibaculum arenosum</name>
    <dbReference type="NCBI Taxonomy" id="3032591"/>
    <lineage>
        <taxon>Bacteria</taxon>
        <taxon>Pseudomonadati</taxon>
        <taxon>Pseudomonadota</taxon>
        <taxon>Alphaproteobacteria</taxon>
        <taxon>Rhodospirillales</taxon>
        <taxon>Rhodovibrionaceae</taxon>
        <taxon>Aquibaculum</taxon>
    </lineage>
</organism>
<dbReference type="EMBL" id="JARHUD010000001">
    <property type="protein sequence ID" value="MDF2094859.1"/>
    <property type="molecule type" value="Genomic_DNA"/>
</dbReference>
<comment type="function">
    <text evidence="1">Acts on leucine, isoleucine and valine.</text>
</comment>